<evidence type="ECO:0000313" key="10">
    <source>
        <dbReference type="Proteomes" id="UP000662939"/>
    </source>
</evidence>
<evidence type="ECO:0000256" key="5">
    <source>
        <dbReference type="ARBA" id="ARBA00022692"/>
    </source>
</evidence>
<dbReference type="Proteomes" id="UP000662939">
    <property type="component" value="Chromosome"/>
</dbReference>
<evidence type="ECO:0000256" key="7">
    <source>
        <dbReference type="ARBA" id="ARBA00023136"/>
    </source>
</evidence>
<gene>
    <name evidence="9" type="ORF">JQS30_11975</name>
</gene>
<evidence type="ECO:0000256" key="3">
    <source>
        <dbReference type="ARBA" id="ARBA00022448"/>
    </source>
</evidence>
<dbReference type="EMBL" id="CP070496">
    <property type="protein sequence ID" value="QSB04490.1"/>
    <property type="molecule type" value="Genomic_DNA"/>
</dbReference>
<dbReference type="PANTHER" id="PTHR30269:SF37">
    <property type="entry name" value="MEMBRANE TRANSPORTER PROTEIN"/>
    <property type="match status" value="1"/>
</dbReference>
<organism evidence="9 10">
    <name type="scientific">Natronoglycomyces albus</name>
    <dbReference type="NCBI Taxonomy" id="2811108"/>
    <lineage>
        <taxon>Bacteria</taxon>
        <taxon>Bacillati</taxon>
        <taxon>Actinomycetota</taxon>
        <taxon>Actinomycetes</taxon>
        <taxon>Glycomycetales</taxon>
        <taxon>Glycomycetaceae</taxon>
        <taxon>Natronoglycomyces</taxon>
    </lineage>
</organism>
<dbReference type="Pfam" id="PF01925">
    <property type="entry name" value="TauE"/>
    <property type="match status" value="1"/>
</dbReference>
<keyword evidence="5 8" id="KW-0812">Transmembrane</keyword>
<keyword evidence="7 8" id="KW-0472">Membrane</keyword>
<dbReference type="AlphaFoldDB" id="A0A895XQE3"/>
<comment type="subcellular location">
    <subcellularLocation>
        <location evidence="1 8">Cell membrane</location>
        <topology evidence="1 8">Multi-pass membrane protein</topology>
    </subcellularLocation>
</comment>
<comment type="similarity">
    <text evidence="2 8">Belongs to the 4-toluene sulfonate uptake permease (TSUP) (TC 2.A.102) family.</text>
</comment>
<feature type="transmembrane region" description="Helical" evidence="8">
    <location>
        <begin position="100"/>
        <end position="117"/>
    </location>
</feature>
<accession>A0A895XQE3</accession>
<evidence type="ECO:0000256" key="8">
    <source>
        <dbReference type="RuleBase" id="RU363041"/>
    </source>
</evidence>
<keyword evidence="6 8" id="KW-1133">Transmembrane helix</keyword>
<keyword evidence="4 8" id="KW-1003">Cell membrane</keyword>
<feature type="transmembrane region" description="Helical" evidence="8">
    <location>
        <begin position="39"/>
        <end position="62"/>
    </location>
</feature>
<dbReference type="GO" id="GO:0005886">
    <property type="term" value="C:plasma membrane"/>
    <property type="evidence" value="ECO:0007669"/>
    <property type="project" value="UniProtKB-SubCell"/>
</dbReference>
<sequence>MIDLPILVLLGAFFVLLVASVIRTTAGFGFSLVAVPPMALLIDPVTAVIVAAIMAAPLSLWIAYKDFSHVDRRLAGLILGFGIAGVPFGVWILKVLAAEILMVVIAIVVLLGTFLVWRRVTIPGGHKAVAAVGFFSGASFASTGIDGPPMVAALQGMNLEPRVQRATLALAFAGTGLAALTGFAVSGQLTQTIGETLLMGIPALFLGIFVGERLFRQLNAATFRQVVLTLLVISSISVITRATVLA</sequence>
<evidence type="ECO:0000256" key="1">
    <source>
        <dbReference type="ARBA" id="ARBA00004651"/>
    </source>
</evidence>
<feature type="transmembrane region" description="Helical" evidence="8">
    <location>
        <begin position="197"/>
        <end position="215"/>
    </location>
</feature>
<evidence type="ECO:0000256" key="4">
    <source>
        <dbReference type="ARBA" id="ARBA00022475"/>
    </source>
</evidence>
<name>A0A895XQE3_9ACTN</name>
<evidence type="ECO:0000256" key="6">
    <source>
        <dbReference type="ARBA" id="ARBA00022989"/>
    </source>
</evidence>
<proteinExistence type="inferred from homology"/>
<evidence type="ECO:0000313" key="9">
    <source>
        <dbReference type="EMBL" id="QSB04490.1"/>
    </source>
</evidence>
<dbReference type="KEGG" id="nav:JQS30_11975"/>
<keyword evidence="10" id="KW-1185">Reference proteome</keyword>
<protein>
    <recommendedName>
        <fullName evidence="8">Probable membrane transporter protein</fullName>
    </recommendedName>
</protein>
<dbReference type="RefSeq" id="WP_213170489.1">
    <property type="nucleotide sequence ID" value="NZ_CP070496.1"/>
</dbReference>
<evidence type="ECO:0000256" key="2">
    <source>
        <dbReference type="ARBA" id="ARBA00009142"/>
    </source>
</evidence>
<dbReference type="InterPro" id="IPR052017">
    <property type="entry name" value="TSUP"/>
</dbReference>
<keyword evidence="3" id="KW-0813">Transport</keyword>
<dbReference type="PANTHER" id="PTHR30269">
    <property type="entry name" value="TRANSMEMBRANE PROTEIN YFCA"/>
    <property type="match status" value="1"/>
</dbReference>
<feature type="transmembrane region" description="Helical" evidence="8">
    <location>
        <begin position="166"/>
        <end position="185"/>
    </location>
</feature>
<feature type="transmembrane region" description="Helical" evidence="8">
    <location>
        <begin position="74"/>
        <end position="94"/>
    </location>
</feature>
<dbReference type="InterPro" id="IPR002781">
    <property type="entry name" value="TM_pro_TauE-like"/>
</dbReference>
<reference evidence="9" key="1">
    <citation type="submission" date="2021-02" db="EMBL/GenBank/DDBJ databases">
        <title>Natronoglycomyces albus gen. nov., sp. nov, a haloalkaliphilic actinobacterium from a soda solonchak soil.</title>
        <authorList>
            <person name="Sorokin D.Y."/>
            <person name="Khijniak T.V."/>
            <person name="Zakharycheva A.P."/>
            <person name="Boueva O.V."/>
            <person name="Ariskina E.V."/>
            <person name="Hahnke R.L."/>
            <person name="Bunk B."/>
            <person name="Sproer C."/>
            <person name="Schumann P."/>
            <person name="Evtushenko L.I."/>
            <person name="Kublanov I.V."/>
        </authorList>
    </citation>
    <scope>NUCLEOTIDE SEQUENCE</scope>
    <source>
        <strain evidence="9">DSM 106290</strain>
    </source>
</reference>
<feature type="transmembrane region" description="Helical" evidence="8">
    <location>
        <begin position="227"/>
        <end position="244"/>
    </location>
</feature>